<dbReference type="HOGENOM" id="CLU_972152_0_0_0"/>
<name>A7NJ18_ROSCS</name>
<dbReference type="REBASE" id="16043">
    <property type="entry name" value="Rca13941ORF1389P"/>
</dbReference>
<protein>
    <submittedName>
        <fullName evidence="1">Uncharacterized protein</fullName>
    </submittedName>
</protein>
<keyword evidence="2" id="KW-1185">Reference proteome</keyword>
<evidence type="ECO:0000313" key="1">
    <source>
        <dbReference type="EMBL" id="ABU57484.1"/>
    </source>
</evidence>
<dbReference type="OrthoDB" id="9179131at2"/>
<dbReference type="STRING" id="383372.Rcas_1388"/>
<accession>A7NJ18</accession>
<dbReference type="eggNOG" id="ENOG502ZA5Q">
    <property type="taxonomic scope" value="Bacteria"/>
</dbReference>
<dbReference type="RefSeq" id="WP_012119913.1">
    <property type="nucleotide sequence ID" value="NC_009767.1"/>
</dbReference>
<evidence type="ECO:0000313" key="2">
    <source>
        <dbReference type="Proteomes" id="UP000000263"/>
    </source>
</evidence>
<dbReference type="AlphaFoldDB" id="A7NJ18"/>
<dbReference type="EMBL" id="CP000804">
    <property type="protein sequence ID" value="ABU57484.1"/>
    <property type="molecule type" value="Genomic_DNA"/>
</dbReference>
<organism evidence="1 2">
    <name type="scientific">Roseiflexus castenholzii (strain DSM 13941 / HLO8)</name>
    <dbReference type="NCBI Taxonomy" id="383372"/>
    <lineage>
        <taxon>Bacteria</taxon>
        <taxon>Bacillati</taxon>
        <taxon>Chloroflexota</taxon>
        <taxon>Chloroflexia</taxon>
        <taxon>Chloroflexales</taxon>
        <taxon>Roseiflexineae</taxon>
        <taxon>Roseiflexaceae</taxon>
        <taxon>Roseiflexus</taxon>
    </lineage>
</organism>
<dbReference type="KEGG" id="rca:Rcas_1388"/>
<dbReference type="Proteomes" id="UP000000263">
    <property type="component" value="Chromosome"/>
</dbReference>
<gene>
    <name evidence="1" type="ordered locus">Rcas_1388</name>
</gene>
<reference evidence="1 2" key="1">
    <citation type="submission" date="2007-08" db="EMBL/GenBank/DDBJ databases">
        <title>Complete sequence of Roseiflexus castenholzii DSM 13941.</title>
        <authorList>
            <consortium name="US DOE Joint Genome Institute"/>
            <person name="Copeland A."/>
            <person name="Lucas S."/>
            <person name="Lapidus A."/>
            <person name="Barry K."/>
            <person name="Glavina del Rio T."/>
            <person name="Dalin E."/>
            <person name="Tice H."/>
            <person name="Pitluck S."/>
            <person name="Thompson L.S."/>
            <person name="Brettin T."/>
            <person name="Bruce D."/>
            <person name="Detter J.C."/>
            <person name="Han C."/>
            <person name="Tapia R."/>
            <person name="Schmutz J."/>
            <person name="Larimer F."/>
            <person name="Land M."/>
            <person name="Hauser L."/>
            <person name="Kyrpides N."/>
            <person name="Mikhailova N."/>
            <person name="Bryant D.A."/>
            <person name="Hanada S."/>
            <person name="Tsukatani Y."/>
            <person name="Richardson P."/>
        </authorList>
    </citation>
    <scope>NUCLEOTIDE SEQUENCE [LARGE SCALE GENOMIC DNA]</scope>
    <source>
        <strain evidence="2">DSM 13941 / HLO8</strain>
    </source>
</reference>
<proteinExistence type="predicted"/>
<sequence length="289" mass="32598">MSAREPVILCELSEETERLINDYAEALKAHAPRIGDHGMNNDEFWQSGPFRAAIERLRGTQAATTSEKREFIEKVLDFLKQQGKITDWKFSGSGERHDYEVRVGDRICVIEAKGCLDGNNTNTFQRPANADEFIIWSLCQNPGSDPRHNAWSGIHTRLSAEMISRKERVDGLIIWDMLCGTKGRICPNLTAAPGRAAQIDATQVPPPCLYLFPRTVPDARNNPAPQCWKINEVEFLKILYDAFQCDAQDVVEIGINVQMSGPDVARKTIWKRGDNVVAESQWTKIKRAQ</sequence>